<reference evidence="6" key="1">
    <citation type="journal article" date="2014" name="Nat. Commun.">
        <title>Genome sequence of mungbean and insights into evolution within Vigna species.</title>
        <authorList>
            <person name="Kang Y.J."/>
            <person name="Kim S.K."/>
            <person name="Kim M.Y."/>
            <person name="Lestari P."/>
            <person name="Kim K.H."/>
            <person name="Ha B.K."/>
            <person name="Jun T.H."/>
            <person name="Hwang W.J."/>
            <person name="Lee T."/>
            <person name="Lee J."/>
            <person name="Shim S."/>
            <person name="Yoon M.Y."/>
            <person name="Jang Y.E."/>
            <person name="Han K.S."/>
            <person name="Taeprayoon P."/>
            <person name="Yoon N."/>
            <person name="Somta P."/>
            <person name="Tanya P."/>
            <person name="Kim K.S."/>
            <person name="Gwag J.G."/>
            <person name="Moon J.K."/>
            <person name="Lee Y.H."/>
            <person name="Park B.S."/>
            <person name="Bombarely A."/>
            <person name="Doyle J.J."/>
            <person name="Jackson S.A."/>
            <person name="Schafleitner R."/>
            <person name="Srinives P."/>
            <person name="Varshney R.K."/>
            <person name="Lee S.H."/>
        </authorList>
    </citation>
    <scope>NUCLEOTIDE SEQUENCE [LARGE SCALE GENOMIC DNA]</scope>
    <source>
        <strain evidence="6">cv. VC1973A</strain>
    </source>
</reference>
<dbReference type="Proteomes" id="UP000087766">
    <property type="component" value="Chromosome 5"/>
</dbReference>
<dbReference type="STRING" id="3916.A0A1S3U1S5"/>
<dbReference type="InterPro" id="IPR036282">
    <property type="entry name" value="Glutathione-S-Trfase_C_sf"/>
</dbReference>
<comment type="subcellular location">
    <subcellularLocation>
        <location evidence="3">Cytoplasm</location>
        <location evidence="3">Cytosol</location>
    </subcellularLocation>
</comment>
<protein>
    <recommendedName>
        <fullName evidence="3">Glutathione S-transferase</fullName>
        <ecNumber evidence="3">2.5.1.18</ecNumber>
    </recommendedName>
</protein>
<evidence type="ECO:0000259" key="4">
    <source>
        <dbReference type="PROSITE" id="PS50404"/>
    </source>
</evidence>
<dbReference type="InterPro" id="IPR045074">
    <property type="entry name" value="GST_C_Tau"/>
</dbReference>
<dbReference type="SUPFAM" id="SSF47616">
    <property type="entry name" value="GST C-terminal domain-like"/>
    <property type="match status" value="1"/>
</dbReference>
<dbReference type="Gene3D" id="3.40.30.10">
    <property type="entry name" value="Glutaredoxin"/>
    <property type="match status" value="1"/>
</dbReference>
<dbReference type="OrthoDB" id="202840at2759"/>
<evidence type="ECO:0000313" key="7">
    <source>
        <dbReference type="RefSeq" id="XP_014499962.1"/>
    </source>
</evidence>
<keyword evidence="1 3" id="KW-0808">Transferase</keyword>
<accession>A0A1S3U1S5</accession>
<comment type="catalytic activity">
    <reaction evidence="2 3">
        <text>RX + glutathione = an S-substituted glutathione + a halide anion + H(+)</text>
        <dbReference type="Rhea" id="RHEA:16437"/>
        <dbReference type="ChEBI" id="CHEBI:15378"/>
        <dbReference type="ChEBI" id="CHEBI:16042"/>
        <dbReference type="ChEBI" id="CHEBI:17792"/>
        <dbReference type="ChEBI" id="CHEBI:57925"/>
        <dbReference type="ChEBI" id="CHEBI:90779"/>
        <dbReference type="EC" id="2.5.1.18"/>
    </reaction>
</comment>
<dbReference type="SFLD" id="SFLDG01152">
    <property type="entry name" value="Main.3:_Omega-_and_Tau-like"/>
    <property type="match status" value="1"/>
</dbReference>
<dbReference type="FunFam" id="1.20.1050.10:FF:000018">
    <property type="entry name" value="Glutathione S-transferase U20"/>
    <property type="match status" value="1"/>
</dbReference>
<dbReference type="InterPro" id="IPR045073">
    <property type="entry name" value="Omega/Tau-like"/>
</dbReference>
<comment type="similarity">
    <text evidence="3">Belongs to the GST superfamily.</text>
</comment>
<sequence length="223" mass="26295">MADEIVLLDTWASMFGMRVRIALAEKGVKYEGKEEDLRNKSALLLQMNPVHKKIPVLIHNGKPICESAIIVQYIDEVWNHNPQLLPSDPYQRAQARFWMDYIDKKVYDTWRKMWLSSGEEHETGKKELISIFKQLEETLGDKPFFGGDIFGFVDVGLIPFYSWFYTYETYGNFKMEAECPKLIAWAKRCMERETVSKTLPDEKKVYVSIDRIKHFFQDRVFMN</sequence>
<dbReference type="Gene3D" id="1.20.1050.10">
    <property type="match status" value="1"/>
</dbReference>
<dbReference type="GeneID" id="106761010"/>
<evidence type="ECO:0000256" key="3">
    <source>
        <dbReference type="RuleBase" id="RU369102"/>
    </source>
</evidence>
<dbReference type="PROSITE" id="PS50405">
    <property type="entry name" value="GST_CTER"/>
    <property type="match status" value="1"/>
</dbReference>
<dbReference type="Pfam" id="PF02798">
    <property type="entry name" value="GST_N"/>
    <property type="match status" value="1"/>
</dbReference>
<organism evidence="6 7">
    <name type="scientific">Vigna radiata var. radiata</name>
    <name type="common">Mung bean</name>
    <name type="synonym">Phaseolus aureus</name>
    <dbReference type="NCBI Taxonomy" id="3916"/>
    <lineage>
        <taxon>Eukaryota</taxon>
        <taxon>Viridiplantae</taxon>
        <taxon>Streptophyta</taxon>
        <taxon>Embryophyta</taxon>
        <taxon>Tracheophyta</taxon>
        <taxon>Spermatophyta</taxon>
        <taxon>Magnoliopsida</taxon>
        <taxon>eudicotyledons</taxon>
        <taxon>Gunneridae</taxon>
        <taxon>Pentapetalae</taxon>
        <taxon>rosids</taxon>
        <taxon>fabids</taxon>
        <taxon>Fabales</taxon>
        <taxon>Fabaceae</taxon>
        <taxon>Papilionoideae</taxon>
        <taxon>50 kb inversion clade</taxon>
        <taxon>NPAAA clade</taxon>
        <taxon>indigoferoid/millettioid clade</taxon>
        <taxon>Phaseoleae</taxon>
        <taxon>Vigna</taxon>
    </lineage>
</organism>
<dbReference type="Pfam" id="PF13410">
    <property type="entry name" value="GST_C_2"/>
    <property type="match status" value="1"/>
</dbReference>
<dbReference type="KEGG" id="vra:106761010"/>
<dbReference type="PANTHER" id="PTHR11260:SF773">
    <property type="entry name" value="GLUTATHIONE S-TRANSFERASE U26"/>
    <property type="match status" value="1"/>
</dbReference>
<evidence type="ECO:0000256" key="2">
    <source>
        <dbReference type="ARBA" id="ARBA00047960"/>
    </source>
</evidence>
<dbReference type="InterPro" id="IPR036249">
    <property type="entry name" value="Thioredoxin-like_sf"/>
</dbReference>
<keyword evidence="3" id="KW-0963">Cytoplasm</keyword>
<keyword evidence="6" id="KW-1185">Reference proteome</keyword>
<proteinExistence type="inferred from homology"/>
<dbReference type="InterPro" id="IPR004045">
    <property type="entry name" value="Glutathione_S-Trfase_N"/>
</dbReference>
<evidence type="ECO:0000313" key="6">
    <source>
        <dbReference type="Proteomes" id="UP000087766"/>
    </source>
</evidence>
<comment type="function">
    <text evidence="3">Is involved in the conjugation of reduced glutathione to a wide number of exogenous and endogenous hydrophobic electrophiles.</text>
</comment>
<dbReference type="AlphaFoldDB" id="A0A1S3U1S5"/>
<dbReference type="GO" id="GO:0005829">
    <property type="term" value="C:cytosol"/>
    <property type="evidence" value="ECO:0007669"/>
    <property type="project" value="UniProtKB-SubCell"/>
</dbReference>
<dbReference type="SFLD" id="SFLDS00019">
    <property type="entry name" value="Glutathione_Transferase_(cytos"/>
    <property type="match status" value="1"/>
</dbReference>
<dbReference type="SFLD" id="SFLDG00358">
    <property type="entry name" value="Main_(cytGST)"/>
    <property type="match status" value="1"/>
</dbReference>
<name>A0A1S3U1S5_VIGRR</name>
<dbReference type="PROSITE" id="PS50404">
    <property type="entry name" value="GST_NTER"/>
    <property type="match status" value="1"/>
</dbReference>
<dbReference type="SUPFAM" id="SSF52833">
    <property type="entry name" value="Thioredoxin-like"/>
    <property type="match status" value="1"/>
</dbReference>
<dbReference type="RefSeq" id="XP_014499962.1">
    <property type="nucleotide sequence ID" value="XM_014644476.2"/>
</dbReference>
<dbReference type="EC" id="2.5.1.18" evidence="3"/>
<dbReference type="CDD" id="cd03058">
    <property type="entry name" value="GST_N_Tau"/>
    <property type="match status" value="1"/>
</dbReference>
<reference evidence="7" key="2">
    <citation type="submission" date="2025-08" db="UniProtKB">
        <authorList>
            <consortium name="RefSeq"/>
        </authorList>
    </citation>
    <scope>IDENTIFICATION</scope>
    <source>
        <tissue evidence="7">Leaf</tissue>
    </source>
</reference>
<dbReference type="CDD" id="cd03185">
    <property type="entry name" value="GST_C_Tau"/>
    <property type="match status" value="1"/>
</dbReference>
<feature type="domain" description="GST C-terminal" evidence="5">
    <location>
        <begin position="88"/>
        <end position="215"/>
    </location>
</feature>
<dbReference type="GO" id="GO:0004364">
    <property type="term" value="F:glutathione transferase activity"/>
    <property type="evidence" value="ECO:0007669"/>
    <property type="project" value="UniProtKB-UniRule"/>
</dbReference>
<feature type="domain" description="GST N-terminal" evidence="4">
    <location>
        <begin position="3"/>
        <end position="82"/>
    </location>
</feature>
<dbReference type="InterPro" id="IPR040079">
    <property type="entry name" value="Glutathione_S-Trfase"/>
</dbReference>
<gene>
    <name evidence="7" type="primary">LOC106761010</name>
</gene>
<evidence type="ECO:0000259" key="5">
    <source>
        <dbReference type="PROSITE" id="PS50405"/>
    </source>
</evidence>
<dbReference type="PANTHER" id="PTHR11260">
    <property type="entry name" value="GLUTATHIONE S-TRANSFERASE, GST, SUPERFAMILY, GST DOMAIN CONTAINING"/>
    <property type="match status" value="1"/>
</dbReference>
<dbReference type="FunFam" id="3.40.30.10:FF:000014">
    <property type="entry name" value="Tau class glutathione S-transferase"/>
    <property type="match status" value="1"/>
</dbReference>
<evidence type="ECO:0000256" key="1">
    <source>
        <dbReference type="ARBA" id="ARBA00022679"/>
    </source>
</evidence>
<dbReference type="GO" id="GO:0006749">
    <property type="term" value="P:glutathione metabolic process"/>
    <property type="evidence" value="ECO:0007669"/>
    <property type="project" value="InterPro"/>
</dbReference>
<dbReference type="InterPro" id="IPR010987">
    <property type="entry name" value="Glutathione-S-Trfase_C-like"/>
</dbReference>